<proteinExistence type="predicted"/>
<dbReference type="KEGG" id="mpa:MAP_2755"/>
<sequence length="100" mass="11361">MTTDHPDQPRRELPNTLAGHNLVFIYDDDDDDWDDEDFDADHGDCAFCLGREAAHRGESEDQNPYSKTGARPGSTEWYETDYGLWLLGHDVGTKIDPEMS</sequence>
<dbReference type="STRING" id="262316.MAP_2755"/>
<keyword evidence="3" id="KW-1185">Reference proteome</keyword>
<dbReference type="AlphaFoldDB" id="Q73WA5"/>
<evidence type="ECO:0000313" key="2">
    <source>
        <dbReference type="EMBL" id="AAS05072.1"/>
    </source>
</evidence>
<accession>Q73WA5</accession>
<organism evidence="2 3">
    <name type="scientific">Mycolicibacterium paratuberculosis (strain ATCC BAA-968 / K-10)</name>
    <name type="common">Mycobacterium paratuberculosis</name>
    <dbReference type="NCBI Taxonomy" id="262316"/>
    <lineage>
        <taxon>Bacteria</taxon>
        <taxon>Bacillati</taxon>
        <taxon>Actinomycetota</taxon>
        <taxon>Actinomycetes</taxon>
        <taxon>Mycobacteriales</taxon>
        <taxon>Mycobacteriaceae</taxon>
        <taxon>Mycobacterium</taxon>
        <taxon>Mycobacterium avium complex (MAC)</taxon>
    </lineage>
</organism>
<name>Q73WA5_MYCPA</name>
<feature type="region of interest" description="Disordered" evidence="1">
    <location>
        <begin position="54"/>
        <end position="73"/>
    </location>
</feature>
<dbReference type="HOGENOM" id="CLU_2302726_0_0_11"/>
<protein>
    <submittedName>
        <fullName evidence="2">Uncharacterized protein</fullName>
    </submittedName>
</protein>
<evidence type="ECO:0000256" key="1">
    <source>
        <dbReference type="SAM" id="MobiDB-lite"/>
    </source>
</evidence>
<dbReference type="Proteomes" id="UP000000580">
    <property type="component" value="Chromosome"/>
</dbReference>
<evidence type="ECO:0000313" key="3">
    <source>
        <dbReference type="Proteomes" id="UP000000580"/>
    </source>
</evidence>
<dbReference type="RefSeq" id="WP_003875311.1">
    <property type="nucleotide sequence ID" value="NC_002944.2"/>
</dbReference>
<dbReference type="EMBL" id="AE016958">
    <property type="protein sequence ID" value="AAS05072.1"/>
    <property type="molecule type" value="Genomic_DNA"/>
</dbReference>
<reference evidence="2 3" key="1">
    <citation type="journal article" date="2005" name="Proc. Natl. Acad. Sci. U.S.A.">
        <title>The complete genome sequence of Mycobacterium avium subspecies paratuberculosis.</title>
        <authorList>
            <person name="Li L."/>
            <person name="Bannantine J.P."/>
            <person name="Zhang Q."/>
            <person name="Amonsin A."/>
            <person name="May B.J."/>
            <person name="Alt D."/>
            <person name="Banerji N."/>
            <person name="Kanjilal S."/>
            <person name="Kapur V."/>
        </authorList>
    </citation>
    <scope>NUCLEOTIDE SEQUENCE [LARGE SCALE GENOMIC DNA]</scope>
    <source>
        <strain evidence="3">ATCC BAA-968 / K-10</strain>
    </source>
</reference>
<gene>
    <name evidence="2" type="ordered locus">MAP_2755</name>
</gene>